<name>A0ABN8M085_9CNID</name>
<protein>
    <recommendedName>
        <fullName evidence="1">TIR domain-containing protein</fullName>
    </recommendedName>
</protein>
<gene>
    <name evidence="2" type="ORF">PEVE_00012288</name>
</gene>
<dbReference type="PANTHER" id="PTHR16253">
    <property type="entry name" value="TETRATRICOPEPTIDE REPEAT PROTEIN 22"/>
    <property type="match status" value="1"/>
</dbReference>
<dbReference type="InterPro" id="IPR042342">
    <property type="entry name" value="TTC22"/>
</dbReference>
<sequence>PEKGFEYDFYIIHSRTDATEWVQRNLLPTLEMDHGLKCYVDERDFVQGRTFTDNRVKDFILKSRKTIAVLSNGFLKRNVCVHELQLAVSVSRQRGDESVVFIKIDNVEMNILPEPFNEKNFIDLTASKKTLEEELFPFLEVRAKQGVEQGTAKVKESSQQVSSISSDLILPSQPPRPLVSDKLSSSSNIVFAGREKEHEDFDIPLAYQTGAAKTYGSRMAMRENPPSRYRRISSNIVINGEDNVFKIGPSVTLACPPGALDSRLQTLSITLHLDDPSKYYELIVRRDLENDVMFGAPVINIEPSGHYFKKPLTLATKIESRFRCHDVFILHGFKAREGNITWHDITHNSRIDDAGAGVDIEIYHFSLIAILLRLGRSTLLCTKDIVSRLNLVPFNYTLSVLLKSNPSSVHDELALLFVSQDVYCEQFYREDETSSALMQLKKEGFKELHVRCIASEEEKSIYNNETLQIKIRLGEDYKLANKEQESICLTVNSYDWWHEGKVMRIPLEWKKDVRSLCGKVSVTGEYGHTSERHFRERELCGYVRSLLGVEGVIFNVIPIAQLLGIPEESVNQIAKSQNDEDEDLEMILKDWSKERDFVDNLAVLRKSLESLKKKDIKVTQRGQMYIRHVRKLARKISGLQCMNADSQSYFIHKIQALSKSVFRDCCIELESSSDDVERAASFTNHAEYLIQSMEILRPIPEDIAEKYHQLHEESSHESMIKTFMVIVPYLIQNIKDIFIEDGMSEVPQNGLRGLPKDKLGNFVSALRNAEENDNLPLLICEFCNILEQLCMANYDRNQPNTEIEKWSKSLAVVPMLNFLKPFFQCCRQDIRSHKRLDLFSCSIKDIMANRDKIDDFSVHDLSNVLLSLIHFAKFDPSKLVRFELSDSENVPLSCSREGVKYDQFFNTYSELFRIKKRSNDELHLHAFARVYVNGDTYSKGTFQSTAMLAASSKNALKECVTCFHDVTVVLTEVKGSENLRVGFFAAHKEKLLELLDVLRKELREHIVDLNRSEVTQCPLSMRSVTSKTDAVLSLRLVYQWGSEAVFLDSKDFVMSIPSTSHVPRVGKFKVFVVTVFFANQIRRFLFTFLTADSERYNIFYTDPTLHP</sequence>
<evidence type="ECO:0000313" key="2">
    <source>
        <dbReference type="EMBL" id="CAH3021641.1"/>
    </source>
</evidence>
<dbReference type="Gene3D" id="3.40.50.10140">
    <property type="entry name" value="Toll/interleukin-1 receptor homology (TIR) domain"/>
    <property type="match status" value="1"/>
</dbReference>
<dbReference type="InterPro" id="IPR000157">
    <property type="entry name" value="TIR_dom"/>
</dbReference>
<dbReference type="InterPro" id="IPR035897">
    <property type="entry name" value="Toll_tir_struct_dom_sf"/>
</dbReference>
<dbReference type="Proteomes" id="UP001159427">
    <property type="component" value="Unassembled WGS sequence"/>
</dbReference>
<organism evidence="2 3">
    <name type="scientific">Porites evermanni</name>
    <dbReference type="NCBI Taxonomy" id="104178"/>
    <lineage>
        <taxon>Eukaryota</taxon>
        <taxon>Metazoa</taxon>
        <taxon>Cnidaria</taxon>
        <taxon>Anthozoa</taxon>
        <taxon>Hexacorallia</taxon>
        <taxon>Scleractinia</taxon>
        <taxon>Fungiina</taxon>
        <taxon>Poritidae</taxon>
        <taxon>Porites</taxon>
    </lineage>
</organism>
<keyword evidence="3" id="KW-1185">Reference proteome</keyword>
<evidence type="ECO:0000259" key="1">
    <source>
        <dbReference type="PROSITE" id="PS50104"/>
    </source>
</evidence>
<dbReference type="Gene3D" id="2.60.220.30">
    <property type="match status" value="1"/>
</dbReference>
<evidence type="ECO:0000313" key="3">
    <source>
        <dbReference type="Proteomes" id="UP001159427"/>
    </source>
</evidence>
<dbReference type="SMART" id="SM00255">
    <property type="entry name" value="TIR"/>
    <property type="match status" value="1"/>
</dbReference>
<dbReference type="Pfam" id="PF01582">
    <property type="entry name" value="TIR"/>
    <property type="match status" value="1"/>
</dbReference>
<reference evidence="2 3" key="1">
    <citation type="submission" date="2022-05" db="EMBL/GenBank/DDBJ databases">
        <authorList>
            <consortium name="Genoscope - CEA"/>
            <person name="William W."/>
        </authorList>
    </citation>
    <scope>NUCLEOTIDE SEQUENCE [LARGE SCALE GENOMIC DNA]</scope>
</reference>
<feature type="domain" description="TIR" evidence="1">
    <location>
        <begin position="5"/>
        <end position="135"/>
    </location>
</feature>
<proteinExistence type="predicted"/>
<dbReference type="PANTHER" id="PTHR16253:SF0">
    <property type="entry name" value="TETRATRICOPEPTIDE REPEAT PROTEIN 22"/>
    <property type="match status" value="1"/>
</dbReference>
<comment type="caution">
    <text evidence="2">The sequence shown here is derived from an EMBL/GenBank/DDBJ whole genome shotgun (WGS) entry which is preliminary data.</text>
</comment>
<dbReference type="PROSITE" id="PS50104">
    <property type="entry name" value="TIR"/>
    <property type="match status" value="1"/>
</dbReference>
<dbReference type="SUPFAM" id="SSF52200">
    <property type="entry name" value="Toll/Interleukin receptor TIR domain"/>
    <property type="match status" value="1"/>
</dbReference>
<dbReference type="EMBL" id="CALNXI010000190">
    <property type="protein sequence ID" value="CAH3021641.1"/>
    <property type="molecule type" value="Genomic_DNA"/>
</dbReference>
<feature type="non-terminal residue" evidence="2">
    <location>
        <position position="1"/>
    </location>
</feature>
<accession>A0ABN8M085</accession>